<dbReference type="Pfam" id="PF05504">
    <property type="entry name" value="Spore_GerAC"/>
    <property type="match status" value="1"/>
</dbReference>
<dbReference type="InterPro" id="IPR057336">
    <property type="entry name" value="GerAC_N"/>
</dbReference>
<comment type="similarity">
    <text evidence="2">Belongs to the GerABKC lipoprotein family.</text>
</comment>
<evidence type="ECO:0000256" key="6">
    <source>
        <dbReference type="ARBA" id="ARBA00023139"/>
    </source>
</evidence>
<dbReference type="KEGG" id="bwh:A9C19_05320"/>
<evidence type="ECO:0000256" key="7">
    <source>
        <dbReference type="ARBA" id="ARBA00023288"/>
    </source>
</evidence>
<gene>
    <name evidence="11" type="ORF">A9C19_05320</name>
</gene>
<proteinExistence type="inferred from homology"/>
<dbReference type="NCBIfam" id="TIGR02887">
    <property type="entry name" value="spore_ger_x_C"/>
    <property type="match status" value="1"/>
</dbReference>
<evidence type="ECO:0000313" key="11">
    <source>
        <dbReference type="EMBL" id="APH04207.1"/>
    </source>
</evidence>
<feature type="region of interest" description="Disordered" evidence="8">
    <location>
        <begin position="202"/>
        <end position="222"/>
    </location>
</feature>
<dbReference type="GO" id="GO:0016020">
    <property type="term" value="C:membrane"/>
    <property type="evidence" value="ECO:0007669"/>
    <property type="project" value="UniProtKB-SubCell"/>
</dbReference>
<comment type="subcellular location">
    <subcellularLocation>
        <location evidence="1">Membrane</location>
        <topology evidence="1">Lipid-anchor</topology>
    </subcellularLocation>
</comment>
<feature type="domain" description="Spore germination GerAC-like C-terminal" evidence="9">
    <location>
        <begin position="234"/>
        <end position="402"/>
    </location>
</feature>
<evidence type="ECO:0000259" key="9">
    <source>
        <dbReference type="Pfam" id="PF05504"/>
    </source>
</evidence>
<organism evidence="11 12">
    <name type="scientific">Bacillus weihaiensis</name>
    <dbReference type="NCBI Taxonomy" id="1547283"/>
    <lineage>
        <taxon>Bacteria</taxon>
        <taxon>Bacillati</taxon>
        <taxon>Bacillota</taxon>
        <taxon>Bacilli</taxon>
        <taxon>Bacillales</taxon>
        <taxon>Bacillaceae</taxon>
        <taxon>Bacillus</taxon>
    </lineage>
</organism>
<dbReference type="PANTHER" id="PTHR35789">
    <property type="entry name" value="SPORE GERMINATION PROTEIN B3"/>
    <property type="match status" value="1"/>
</dbReference>
<dbReference type="Pfam" id="PF25198">
    <property type="entry name" value="Spore_GerAC_N"/>
    <property type="match status" value="1"/>
</dbReference>
<dbReference type="STRING" id="1547283.A9C19_05320"/>
<keyword evidence="7" id="KW-0449">Lipoprotein</keyword>
<dbReference type="AlphaFoldDB" id="A0A1L3MPE0"/>
<keyword evidence="3" id="KW-0309">Germination</keyword>
<dbReference type="OrthoDB" id="9816067at2"/>
<keyword evidence="12" id="KW-1185">Reference proteome</keyword>
<dbReference type="Gene3D" id="3.30.300.210">
    <property type="entry name" value="Nutrient germinant receptor protein C, domain 3"/>
    <property type="match status" value="1"/>
</dbReference>
<dbReference type="InterPro" id="IPR008844">
    <property type="entry name" value="Spore_GerAC-like"/>
</dbReference>
<evidence type="ECO:0000256" key="5">
    <source>
        <dbReference type="ARBA" id="ARBA00023136"/>
    </source>
</evidence>
<dbReference type="InterPro" id="IPR038501">
    <property type="entry name" value="Spore_GerAC_C_sf"/>
</dbReference>
<dbReference type="InterPro" id="IPR046953">
    <property type="entry name" value="Spore_GerAC-like_C"/>
</dbReference>
<keyword evidence="5" id="KW-0472">Membrane</keyword>
<dbReference type="EMBL" id="CP016020">
    <property type="protein sequence ID" value="APH04207.1"/>
    <property type="molecule type" value="Genomic_DNA"/>
</dbReference>
<reference evidence="11 12" key="1">
    <citation type="journal article" date="2016" name="Sci. Rep.">
        <title>Complete genome sequence and transcriptomic analysis of a novel marine strain Bacillus weihaiensis reveals the mechanism of brown algae degradation.</title>
        <authorList>
            <person name="Zhu Y."/>
            <person name="Chen P."/>
            <person name="Bao Y."/>
            <person name="Men Y."/>
            <person name="Zeng Y."/>
            <person name="Yang J."/>
            <person name="Sun J."/>
            <person name="Sun Y."/>
        </authorList>
    </citation>
    <scope>NUCLEOTIDE SEQUENCE [LARGE SCALE GENOMIC DNA]</scope>
    <source>
        <strain evidence="11 12">Alg07</strain>
    </source>
</reference>
<keyword evidence="6" id="KW-0564">Palmitate</keyword>
<protein>
    <submittedName>
        <fullName evidence="11">Uncharacterized protein</fullName>
    </submittedName>
</protein>
<sequence length="417" mass="47909">MKAHVRYFWLLVIILISCSGCADKIEIEEEGFVLTLGIDLAEDGEGLAITYEIADPMAGNPGSDPSREEVQAITLNAPDILSARDLTNASETRNVNFYHTKAIVFSEKLARSERFLEVIEMLTRDRQIRRTMYFIISKERAEEFIRNNKPALEASPHKYFDFMSRRWKRNALVPDTTLHNFLHETYTEAGLALGIYTTTNVNEGTDESENSENEDNFLPGEIEKKGGTTIQTIGAAVFKNGKMIGTMTGEEQRITAILKEDVKPSEILFTFPDPLKENTRITGKATNIRTKVNVNVDESTPKVYVQEWMEIKILSLPSMIDYVEDMNKQKILIKSLEERFTSKALRFINRTQTEFEAEPFNWASTVRSKFFTYQEYVTYDWMQKYKDAEVQVEFIVTIDDMGKMLKPHKMSKENEGE</sequence>
<evidence type="ECO:0000256" key="3">
    <source>
        <dbReference type="ARBA" id="ARBA00022544"/>
    </source>
</evidence>
<evidence type="ECO:0000256" key="8">
    <source>
        <dbReference type="SAM" id="MobiDB-lite"/>
    </source>
</evidence>
<dbReference type="GO" id="GO:0009847">
    <property type="term" value="P:spore germination"/>
    <property type="evidence" value="ECO:0007669"/>
    <property type="project" value="InterPro"/>
</dbReference>
<dbReference type="RefSeq" id="WP_072579000.1">
    <property type="nucleotide sequence ID" value="NZ_CP016020.1"/>
</dbReference>
<accession>A0A1L3MPE0</accession>
<dbReference type="PROSITE" id="PS51257">
    <property type="entry name" value="PROKAR_LIPOPROTEIN"/>
    <property type="match status" value="1"/>
</dbReference>
<evidence type="ECO:0000259" key="10">
    <source>
        <dbReference type="Pfam" id="PF25198"/>
    </source>
</evidence>
<feature type="compositionally biased region" description="Acidic residues" evidence="8">
    <location>
        <begin position="204"/>
        <end position="215"/>
    </location>
</feature>
<name>A0A1L3MPE0_9BACI</name>
<dbReference type="PANTHER" id="PTHR35789:SF1">
    <property type="entry name" value="SPORE GERMINATION PROTEIN B3"/>
    <property type="match status" value="1"/>
</dbReference>
<keyword evidence="4" id="KW-0732">Signal</keyword>
<dbReference type="Proteomes" id="UP000181936">
    <property type="component" value="Chromosome"/>
</dbReference>
<evidence type="ECO:0000313" key="12">
    <source>
        <dbReference type="Proteomes" id="UP000181936"/>
    </source>
</evidence>
<evidence type="ECO:0000256" key="4">
    <source>
        <dbReference type="ARBA" id="ARBA00022729"/>
    </source>
</evidence>
<evidence type="ECO:0000256" key="2">
    <source>
        <dbReference type="ARBA" id="ARBA00007886"/>
    </source>
</evidence>
<evidence type="ECO:0000256" key="1">
    <source>
        <dbReference type="ARBA" id="ARBA00004635"/>
    </source>
</evidence>
<feature type="domain" description="Spore germination protein N-terminal" evidence="10">
    <location>
        <begin position="23"/>
        <end position="190"/>
    </location>
</feature>